<sequence>MLLPDICNCLKENRGSSGILTLSFKNIIKGRFSPGRLHVARCDHHAFPPEFRKHFNKESLPWTPWFSSWQSRETNLSADTAHMNSAYNTTDRIQMTDAIFLLNASEFK</sequence>
<accession>A0A0E9XKF3</accession>
<evidence type="ECO:0000313" key="1">
    <source>
        <dbReference type="EMBL" id="JAI02902.1"/>
    </source>
</evidence>
<dbReference type="EMBL" id="GBXM01005676">
    <property type="protein sequence ID" value="JAI02902.1"/>
    <property type="molecule type" value="Transcribed_RNA"/>
</dbReference>
<protein>
    <submittedName>
        <fullName evidence="1">Uncharacterized protein</fullName>
    </submittedName>
</protein>
<proteinExistence type="predicted"/>
<organism evidence="1">
    <name type="scientific">Anguilla anguilla</name>
    <name type="common">European freshwater eel</name>
    <name type="synonym">Muraena anguilla</name>
    <dbReference type="NCBI Taxonomy" id="7936"/>
    <lineage>
        <taxon>Eukaryota</taxon>
        <taxon>Metazoa</taxon>
        <taxon>Chordata</taxon>
        <taxon>Craniata</taxon>
        <taxon>Vertebrata</taxon>
        <taxon>Euteleostomi</taxon>
        <taxon>Actinopterygii</taxon>
        <taxon>Neopterygii</taxon>
        <taxon>Teleostei</taxon>
        <taxon>Anguilliformes</taxon>
        <taxon>Anguillidae</taxon>
        <taxon>Anguilla</taxon>
    </lineage>
</organism>
<name>A0A0E9XKF3_ANGAN</name>
<reference evidence="1" key="2">
    <citation type="journal article" date="2015" name="Fish Shellfish Immunol.">
        <title>Early steps in the European eel (Anguilla anguilla)-Vibrio vulnificus interaction in the gills: Role of the RtxA13 toxin.</title>
        <authorList>
            <person name="Callol A."/>
            <person name="Pajuelo D."/>
            <person name="Ebbesson L."/>
            <person name="Teles M."/>
            <person name="MacKenzie S."/>
            <person name="Amaro C."/>
        </authorList>
    </citation>
    <scope>NUCLEOTIDE SEQUENCE</scope>
</reference>
<dbReference type="AlphaFoldDB" id="A0A0E9XKF3"/>
<reference evidence="1" key="1">
    <citation type="submission" date="2014-11" db="EMBL/GenBank/DDBJ databases">
        <authorList>
            <person name="Amaro Gonzalez C."/>
        </authorList>
    </citation>
    <scope>NUCLEOTIDE SEQUENCE</scope>
</reference>